<gene>
    <name evidence="1" type="primary">WBGene00281516</name>
</gene>
<keyword evidence="2" id="KW-1185">Reference proteome</keyword>
<sequence length="90" mass="9949">MSGSSSTDMMDKIHPDINVKGAEAHESGGFIVPLVMIVIVCLAFYGIYTLIMGCLARRKKAEYDAIASYSAFFIIMNIVSHLCLTRFHSE</sequence>
<name>A0A2A6CEB4_PRIPA</name>
<protein>
    <submittedName>
        <fullName evidence="1">Uncharacterized protein</fullName>
    </submittedName>
</protein>
<accession>A0A2A6CEB4</accession>
<proteinExistence type="predicted"/>
<reference evidence="1" key="2">
    <citation type="submission" date="2022-06" db="UniProtKB">
        <authorList>
            <consortium name="EnsemblMetazoa"/>
        </authorList>
    </citation>
    <scope>IDENTIFICATION</scope>
    <source>
        <strain evidence="1">PS312</strain>
    </source>
</reference>
<evidence type="ECO:0000313" key="1">
    <source>
        <dbReference type="EnsemblMetazoa" id="PPA43147.1"/>
    </source>
</evidence>
<dbReference type="AlphaFoldDB" id="A0A2A6CEB4"/>
<reference evidence="2" key="1">
    <citation type="journal article" date="2008" name="Nat. Genet.">
        <title>The Pristionchus pacificus genome provides a unique perspective on nematode lifestyle and parasitism.</title>
        <authorList>
            <person name="Dieterich C."/>
            <person name="Clifton S.W."/>
            <person name="Schuster L.N."/>
            <person name="Chinwalla A."/>
            <person name="Delehaunty K."/>
            <person name="Dinkelacker I."/>
            <person name="Fulton L."/>
            <person name="Fulton R."/>
            <person name="Godfrey J."/>
            <person name="Minx P."/>
            <person name="Mitreva M."/>
            <person name="Roeseler W."/>
            <person name="Tian H."/>
            <person name="Witte H."/>
            <person name="Yang S.P."/>
            <person name="Wilson R.K."/>
            <person name="Sommer R.J."/>
        </authorList>
    </citation>
    <scope>NUCLEOTIDE SEQUENCE [LARGE SCALE GENOMIC DNA]</scope>
    <source>
        <strain evidence="2">PS312</strain>
    </source>
</reference>
<dbReference type="EnsemblMetazoa" id="PPA43147.1">
    <property type="protein sequence ID" value="PPA43147.1"/>
    <property type="gene ID" value="WBGene00281516"/>
</dbReference>
<evidence type="ECO:0000313" key="2">
    <source>
        <dbReference type="Proteomes" id="UP000005239"/>
    </source>
</evidence>
<organism evidence="1 2">
    <name type="scientific">Pristionchus pacificus</name>
    <name type="common">Parasitic nematode worm</name>
    <dbReference type="NCBI Taxonomy" id="54126"/>
    <lineage>
        <taxon>Eukaryota</taxon>
        <taxon>Metazoa</taxon>
        <taxon>Ecdysozoa</taxon>
        <taxon>Nematoda</taxon>
        <taxon>Chromadorea</taxon>
        <taxon>Rhabditida</taxon>
        <taxon>Rhabditina</taxon>
        <taxon>Diplogasteromorpha</taxon>
        <taxon>Diplogasteroidea</taxon>
        <taxon>Neodiplogasteridae</taxon>
        <taxon>Pristionchus</taxon>
    </lineage>
</organism>
<dbReference type="Proteomes" id="UP000005239">
    <property type="component" value="Unassembled WGS sequence"/>
</dbReference>
<accession>A0A8R1Z5B9</accession>